<evidence type="ECO:0000256" key="1">
    <source>
        <dbReference type="ARBA" id="ARBA00004123"/>
    </source>
</evidence>
<keyword evidence="5" id="KW-0238">DNA-binding</keyword>
<dbReference type="PRINTS" id="PR00367">
    <property type="entry name" value="ETHRSPELEMNT"/>
</dbReference>
<dbReference type="CDD" id="cd00018">
    <property type="entry name" value="AP2"/>
    <property type="match status" value="1"/>
</dbReference>
<feature type="non-terminal residue" evidence="10">
    <location>
        <position position="274"/>
    </location>
</feature>
<dbReference type="EMBL" id="KI632201">
    <property type="protein sequence ID" value="EYU22534.1"/>
    <property type="molecule type" value="Genomic_DNA"/>
</dbReference>
<dbReference type="AlphaFoldDB" id="A0A022Q4J3"/>
<keyword evidence="2" id="KW-0936">Ethylene signaling pathway</keyword>
<dbReference type="eggNOG" id="ENOG502RE27">
    <property type="taxonomic scope" value="Eukaryota"/>
</dbReference>
<evidence type="ECO:0000313" key="10">
    <source>
        <dbReference type="EMBL" id="EYU22534.1"/>
    </source>
</evidence>
<dbReference type="GO" id="GO:0009873">
    <property type="term" value="P:ethylene-activated signaling pathway"/>
    <property type="evidence" value="ECO:0007669"/>
    <property type="project" value="UniProtKB-KW"/>
</dbReference>
<keyword evidence="4" id="KW-0805">Transcription regulation</keyword>
<dbReference type="SMART" id="SM00380">
    <property type="entry name" value="AP2"/>
    <property type="match status" value="1"/>
</dbReference>
<accession>A0A022Q4J3</accession>
<dbReference type="InterPro" id="IPR016177">
    <property type="entry name" value="DNA-bd_dom_sf"/>
</dbReference>
<keyword evidence="6" id="KW-0804">Transcription</keyword>
<keyword evidence="11" id="KW-1185">Reference proteome</keyword>
<dbReference type="PROSITE" id="PS51032">
    <property type="entry name" value="AP2_ERF"/>
    <property type="match status" value="1"/>
</dbReference>
<sequence length="274" mass="29470">MEQALIRRTHNHRTSIADHPTTAATKRCYTTTNKRPLKKEDPPPPPSGGGIRYRGVRRRPWGRYAAEIRDPNSKERRWLGTFDTAEEAACAYDTAARAMRGAKARTNFLYPMSTNHPATTDQNLVPSFSYGKSSQPSIFGTRHVAPSSSPFAANPNLDFTVSSLMKSNNSLDITTCSFMGSSSSSSMYINPSCNTTTAQPATPMNAAAGVSEVFTNGVSSSTGGETDCMGFFHTERSNSGLLQEVLNGFFPGYSKAAPPADSFAPPPPVAALAE</sequence>
<protein>
    <recommendedName>
        <fullName evidence="9">AP2/ERF domain-containing protein</fullName>
    </recommendedName>
</protein>
<comment type="subcellular location">
    <subcellularLocation>
        <location evidence="1">Nucleus</location>
    </subcellularLocation>
</comment>
<feature type="domain" description="AP2/ERF" evidence="9">
    <location>
        <begin position="52"/>
        <end position="109"/>
    </location>
</feature>
<keyword evidence="7" id="KW-0539">Nucleus</keyword>
<dbReference type="PANTHER" id="PTHR31677">
    <property type="entry name" value="AP2 DOMAIN CLASS TRANSCRIPTION FACTOR"/>
    <property type="match status" value="1"/>
</dbReference>
<evidence type="ECO:0000256" key="3">
    <source>
        <dbReference type="ARBA" id="ARBA00022821"/>
    </source>
</evidence>
<evidence type="ECO:0000256" key="8">
    <source>
        <dbReference type="SAM" id="MobiDB-lite"/>
    </source>
</evidence>
<dbReference type="STRING" id="4155.A0A022Q4J3"/>
<dbReference type="InterPro" id="IPR036955">
    <property type="entry name" value="AP2/ERF_dom_sf"/>
</dbReference>
<evidence type="ECO:0000256" key="7">
    <source>
        <dbReference type="ARBA" id="ARBA00023242"/>
    </source>
</evidence>
<evidence type="ECO:0000256" key="5">
    <source>
        <dbReference type="ARBA" id="ARBA00023125"/>
    </source>
</evidence>
<organism evidence="10 11">
    <name type="scientific">Erythranthe guttata</name>
    <name type="common">Yellow monkey flower</name>
    <name type="synonym">Mimulus guttatus</name>
    <dbReference type="NCBI Taxonomy" id="4155"/>
    <lineage>
        <taxon>Eukaryota</taxon>
        <taxon>Viridiplantae</taxon>
        <taxon>Streptophyta</taxon>
        <taxon>Embryophyta</taxon>
        <taxon>Tracheophyta</taxon>
        <taxon>Spermatophyta</taxon>
        <taxon>Magnoliopsida</taxon>
        <taxon>eudicotyledons</taxon>
        <taxon>Gunneridae</taxon>
        <taxon>Pentapetalae</taxon>
        <taxon>asterids</taxon>
        <taxon>lamiids</taxon>
        <taxon>Lamiales</taxon>
        <taxon>Phrymaceae</taxon>
        <taxon>Erythranthe</taxon>
    </lineage>
</organism>
<evidence type="ECO:0000259" key="9">
    <source>
        <dbReference type="PROSITE" id="PS51032"/>
    </source>
</evidence>
<feature type="compositionally biased region" description="Low complexity" evidence="8">
    <location>
        <begin position="21"/>
        <end position="32"/>
    </location>
</feature>
<gene>
    <name evidence="10" type="ORF">MIMGU_mgv1a021823mg</name>
</gene>
<name>A0A022Q4J3_ERYGU</name>
<proteinExistence type="predicted"/>
<feature type="region of interest" description="Disordered" evidence="8">
    <location>
        <begin position="1"/>
        <end position="55"/>
    </location>
</feature>
<dbReference type="PANTHER" id="PTHR31677:SF245">
    <property type="entry name" value="ETHYLENE-RESPONSIVE TRANSCRIPTION FACTOR ESR1"/>
    <property type="match status" value="1"/>
</dbReference>
<evidence type="ECO:0000256" key="4">
    <source>
        <dbReference type="ARBA" id="ARBA00023015"/>
    </source>
</evidence>
<evidence type="ECO:0000256" key="6">
    <source>
        <dbReference type="ARBA" id="ARBA00023163"/>
    </source>
</evidence>
<dbReference type="GO" id="GO:0003700">
    <property type="term" value="F:DNA-binding transcription factor activity"/>
    <property type="evidence" value="ECO:0007669"/>
    <property type="project" value="InterPro"/>
</dbReference>
<dbReference type="Proteomes" id="UP000030748">
    <property type="component" value="Unassembled WGS sequence"/>
</dbReference>
<reference evidence="10 11" key="1">
    <citation type="journal article" date="2013" name="Proc. Natl. Acad. Sci. U.S.A.">
        <title>Fine-scale variation in meiotic recombination in Mimulus inferred from population shotgun sequencing.</title>
        <authorList>
            <person name="Hellsten U."/>
            <person name="Wright K.M."/>
            <person name="Jenkins J."/>
            <person name="Shu S."/>
            <person name="Yuan Y."/>
            <person name="Wessler S.R."/>
            <person name="Schmutz J."/>
            <person name="Willis J.H."/>
            <person name="Rokhsar D.S."/>
        </authorList>
    </citation>
    <scope>NUCLEOTIDE SEQUENCE [LARGE SCALE GENOMIC DNA]</scope>
    <source>
        <strain evidence="11">cv. DUN x IM62</strain>
    </source>
</reference>
<dbReference type="GO" id="GO:0006952">
    <property type="term" value="P:defense response"/>
    <property type="evidence" value="ECO:0007669"/>
    <property type="project" value="UniProtKB-KW"/>
</dbReference>
<dbReference type="GO" id="GO:0005634">
    <property type="term" value="C:nucleus"/>
    <property type="evidence" value="ECO:0007669"/>
    <property type="project" value="UniProtKB-SubCell"/>
</dbReference>
<dbReference type="SUPFAM" id="SSF54171">
    <property type="entry name" value="DNA-binding domain"/>
    <property type="match status" value="1"/>
</dbReference>
<dbReference type="Gene3D" id="3.30.730.10">
    <property type="entry name" value="AP2/ERF domain"/>
    <property type="match status" value="1"/>
</dbReference>
<dbReference type="GO" id="GO:0003677">
    <property type="term" value="F:DNA binding"/>
    <property type="evidence" value="ECO:0007669"/>
    <property type="project" value="UniProtKB-KW"/>
</dbReference>
<dbReference type="InterPro" id="IPR001471">
    <property type="entry name" value="AP2/ERF_dom"/>
</dbReference>
<evidence type="ECO:0000313" key="11">
    <source>
        <dbReference type="Proteomes" id="UP000030748"/>
    </source>
</evidence>
<dbReference type="FunFam" id="3.30.730.10:FF:000001">
    <property type="entry name" value="Ethylene-responsive transcription factor 2"/>
    <property type="match status" value="1"/>
</dbReference>
<keyword evidence="3" id="KW-0611">Plant defense</keyword>
<evidence type="ECO:0000256" key="2">
    <source>
        <dbReference type="ARBA" id="ARBA00022745"/>
    </source>
</evidence>
<dbReference type="Pfam" id="PF00847">
    <property type="entry name" value="AP2"/>
    <property type="match status" value="1"/>
</dbReference>